<proteinExistence type="inferred from homology"/>
<name>A0A8H5H5V8_9AGAR</name>
<dbReference type="NCBIfam" id="TIGR01159">
    <property type="entry name" value="DRP1"/>
    <property type="match status" value="1"/>
</dbReference>
<dbReference type="InterPro" id="IPR046447">
    <property type="entry name" value="DENR_C"/>
</dbReference>
<comment type="caution">
    <text evidence="7">The sequence shown here is derived from an EMBL/GenBank/DDBJ whole genome shotgun (WGS) entry which is preliminary data.</text>
</comment>
<dbReference type="InterPro" id="IPR036877">
    <property type="entry name" value="SUI1_dom_sf"/>
</dbReference>
<dbReference type="AlphaFoldDB" id="A0A8H5H5V8"/>
<evidence type="ECO:0000313" key="7">
    <source>
        <dbReference type="EMBL" id="KAF5377343.1"/>
    </source>
</evidence>
<dbReference type="CDD" id="cd11607">
    <property type="entry name" value="DENR_C"/>
    <property type="match status" value="1"/>
</dbReference>
<feature type="region of interest" description="Disordered" evidence="5">
    <location>
        <begin position="35"/>
        <end position="65"/>
    </location>
</feature>
<dbReference type="InterPro" id="IPR050318">
    <property type="entry name" value="DENR/SUI1_TIF"/>
</dbReference>
<dbReference type="GO" id="GO:0003729">
    <property type="term" value="F:mRNA binding"/>
    <property type="evidence" value="ECO:0007669"/>
    <property type="project" value="TreeGrafter"/>
</dbReference>
<dbReference type="EMBL" id="JAACJN010000084">
    <property type="protein sequence ID" value="KAF5377343.1"/>
    <property type="molecule type" value="Genomic_DNA"/>
</dbReference>
<organism evidence="7 8">
    <name type="scientific">Collybiopsis confluens</name>
    <dbReference type="NCBI Taxonomy" id="2823264"/>
    <lineage>
        <taxon>Eukaryota</taxon>
        <taxon>Fungi</taxon>
        <taxon>Dikarya</taxon>
        <taxon>Basidiomycota</taxon>
        <taxon>Agaricomycotina</taxon>
        <taxon>Agaricomycetes</taxon>
        <taxon>Agaricomycetidae</taxon>
        <taxon>Agaricales</taxon>
        <taxon>Marasmiineae</taxon>
        <taxon>Omphalotaceae</taxon>
        <taxon>Collybiopsis</taxon>
    </lineage>
</organism>
<keyword evidence="4" id="KW-0687">Ribonucleoprotein</keyword>
<dbReference type="GO" id="GO:0005737">
    <property type="term" value="C:cytoplasm"/>
    <property type="evidence" value="ECO:0007669"/>
    <property type="project" value="UniProtKB-SubCell"/>
</dbReference>
<dbReference type="GO" id="GO:0002188">
    <property type="term" value="P:translation reinitiation"/>
    <property type="evidence" value="ECO:0007669"/>
    <property type="project" value="TreeGrafter"/>
</dbReference>
<comment type="subcellular location">
    <subcellularLocation>
        <location evidence="4">Cytoplasm</location>
    </subcellularLocation>
</comment>
<dbReference type="PANTHER" id="PTHR12789">
    <property type="entry name" value="DENSITY-REGULATED PROTEIN HOMOLOG"/>
    <property type="match status" value="1"/>
</dbReference>
<dbReference type="OrthoDB" id="277199at2759"/>
<dbReference type="InterPro" id="IPR001950">
    <property type="entry name" value="SUI1"/>
</dbReference>
<dbReference type="Proteomes" id="UP000518752">
    <property type="component" value="Unassembled WGS sequence"/>
</dbReference>
<keyword evidence="4" id="KW-0963">Cytoplasm</keyword>
<dbReference type="GO" id="GO:0001731">
    <property type="term" value="P:formation of translation preinitiation complex"/>
    <property type="evidence" value="ECO:0007669"/>
    <property type="project" value="TreeGrafter"/>
</dbReference>
<evidence type="ECO:0000256" key="4">
    <source>
        <dbReference type="RuleBase" id="RU361273"/>
    </source>
</evidence>
<protein>
    <recommendedName>
        <fullName evidence="3 4">Translation machinery-associated protein 22</fullName>
    </recommendedName>
</protein>
<feature type="domain" description="SUI1" evidence="6">
    <location>
        <begin position="180"/>
        <end position="251"/>
    </location>
</feature>
<dbReference type="SUPFAM" id="SSF55159">
    <property type="entry name" value="eIF1-like"/>
    <property type="match status" value="1"/>
</dbReference>
<evidence type="ECO:0000259" key="6">
    <source>
        <dbReference type="PROSITE" id="PS50296"/>
    </source>
</evidence>
<dbReference type="GO" id="GO:1990904">
    <property type="term" value="C:ribonucleoprotein complex"/>
    <property type="evidence" value="ECO:0007669"/>
    <property type="project" value="UniProtKB-KW"/>
</dbReference>
<keyword evidence="8" id="KW-1185">Reference proteome</keyword>
<dbReference type="GO" id="GO:0005840">
    <property type="term" value="C:ribosome"/>
    <property type="evidence" value="ECO:0007669"/>
    <property type="project" value="UniProtKB-KW"/>
</dbReference>
<evidence type="ECO:0000256" key="5">
    <source>
        <dbReference type="SAM" id="MobiDB-lite"/>
    </source>
</evidence>
<dbReference type="InterPro" id="IPR005873">
    <property type="entry name" value="DENR_eukaryotes"/>
</dbReference>
<evidence type="ECO:0000256" key="2">
    <source>
        <dbReference type="ARBA" id="ARBA00011742"/>
    </source>
</evidence>
<dbReference type="Pfam" id="PF21023">
    <property type="entry name" value="DENR_N"/>
    <property type="match status" value="1"/>
</dbReference>
<evidence type="ECO:0000256" key="3">
    <source>
        <dbReference type="ARBA" id="ARBA00020058"/>
    </source>
</evidence>
<evidence type="ECO:0000256" key="1">
    <source>
        <dbReference type="ARBA" id="ARBA00007514"/>
    </source>
</evidence>
<gene>
    <name evidence="7" type="ORF">D9757_008026</name>
</gene>
<dbReference type="PANTHER" id="PTHR12789:SF0">
    <property type="entry name" value="DENSITY-REGULATED PROTEIN"/>
    <property type="match status" value="1"/>
</dbReference>
<sequence length="274" mass="30005">MWTLFISSFVFNEPSTAALQSLLLSPIAIMPAKKTRDKADKSATVDPVPEAPEEPAGPPPPEPKPPVQVLYCGGLSASVTSLKNQSKYSNRPRLFPSLLVCTFPVEYCEFGSSLTRCKEWLHETDRDAFSRYYSEEALQAKIGTLSLEAQSKLEQDTAKKEAKAEAKADAALKKKMSSQITIRRIERNKRKHVTAIHGLEAFGIDLKKAAKQFASKFATGASVTKNPQGLEEIVVQGDVSDEVVEMIEAEAGILKGIPVDNVEIVEEKKKKAGD</sequence>
<accession>A0A8H5H5V8</accession>
<dbReference type="InterPro" id="IPR048517">
    <property type="entry name" value="DENR_N"/>
</dbReference>
<dbReference type="Gene3D" id="3.30.780.10">
    <property type="entry name" value="SUI1-like domain"/>
    <property type="match status" value="1"/>
</dbReference>
<dbReference type="GO" id="GO:0003743">
    <property type="term" value="F:translation initiation factor activity"/>
    <property type="evidence" value="ECO:0007669"/>
    <property type="project" value="InterPro"/>
</dbReference>
<dbReference type="Pfam" id="PF01253">
    <property type="entry name" value="SUI1"/>
    <property type="match status" value="1"/>
</dbReference>
<comment type="similarity">
    <text evidence="1 4">Belongs to the DENR family.</text>
</comment>
<keyword evidence="4" id="KW-0689">Ribosomal protein</keyword>
<feature type="compositionally biased region" description="Pro residues" evidence="5">
    <location>
        <begin position="55"/>
        <end position="65"/>
    </location>
</feature>
<evidence type="ECO:0000313" key="8">
    <source>
        <dbReference type="Proteomes" id="UP000518752"/>
    </source>
</evidence>
<dbReference type="PROSITE" id="PS50296">
    <property type="entry name" value="SUI1"/>
    <property type="match status" value="1"/>
</dbReference>
<comment type="subunit">
    <text evidence="2 4">Interacts with the 40S ribosomal subunit.</text>
</comment>
<reference evidence="7 8" key="1">
    <citation type="journal article" date="2020" name="ISME J.">
        <title>Uncovering the hidden diversity of litter-decomposition mechanisms in mushroom-forming fungi.</title>
        <authorList>
            <person name="Floudas D."/>
            <person name="Bentzer J."/>
            <person name="Ahren D."/>
            <person name="Johansson T."/>
            <person name="Persson P."/>
            <person name="Tunlid A."/>
        </authorList>
    </citation>
    <scope>NUCLEOTIDE SEQUENCE [LARGE SCALE GENOMIC DNA]</scope>
    <source>
        <strain evidence="7 8">CBS 406.79</strain>
    </source>
</reference>
<comment type="domain">
    <text evidence="4">The SUI1 domain may be involved in RNA binding.</text>
</comment>